<gene>
    <name evidence="2" type="ORF">CINCED_3A015105</name>
</gene>
<feature type="region of interest" description="Disordered" evidence="1">
    <location>
        <begin position="1"/>
        <end position="87"/>
    </location>
</feature>
<evidence type="ECO:0000313" key="3">
    <source>
        <dbReference type="Proteomes" id="UP000325440"/>
    </source>
</evidence>
<feature type="compositionally biased region" description="Polar residues" evidence="1">
    <location>
        <begin position="27"/>
        <end position="36"/>
    </location>
</feature>
<keyword evidence="3" id="KW-1185">Reference proteome</keyword>
<evidence type="ECO:0000256" key="1">
    <source>
        <dbReference type="SAM" id="MobiDB-lite"/>
    </source>
</evidence>
<feature type="compositionally biased region" description="Basic residues" evidence="1">
    <location>
        <begin position="8"/>
        <end position="18"/>
    </location>
</feature>
<protein>
    <submittedName>
        <fullName evidence="2">Uncharacterized protein</fullName>
    </submittedName>
</protein>
<reference evidence="2 3" key="1">
    <citation type="submission" date="2019-08" db="EMBL/GenBank/DDBJ databases">
        <authorList>
            <person name="Alioto T."/>
            <person name="Alioto T."/>
            <person name="Gomez Garrido J."/>
        </authorList>
    </citation>
    <scope>NUCLEOTIDE SEQUENCE [LARGE SCALE GENOMIC DNA]</scope>
</reference>
<accession>A0A5E4M6J2</accession>
<dbReference type="Proteomes" id="UP000325440">
    <property type="component" value="Unassembled WGS sequence"/>
</dbReference>
<dbReference type="OrthoDB" id="1728974at2759"/>
<name>A0A5E4M6J2_9HEMI</name>
<feature type="compositionally biased region" description="Basic residues" evidence="1">
    <location>
        <begin position="74"/>
        <end position="87"/>
    </location>
</feature>
<sequence length="87" mass="10298">TSIFLKSYAHKTTPRLRGRGGNIGRRTWNSQLVQNRRLNRSAEDQLTDNENLRNQAAITRTNESQEQRNERRRANALRQRLARQRVK</sequence>
<dbReference type="EMBL" id="CABPRJ010000064">
    <property type="protein sequence ID" value="VVC27150.1"/>
    <property type="molecule type" value="Genomic_DNA"/>
</dbReference>
<evidence type="ECO:0000313" key="2">
    <source>
        <dbReference type="EMBL" id="VVC27150.1"/>
    </source>
</evidence>
<feature type="compositionally biased region" description="Polar residues" evidence="1">
    <location>
        <begin position="48"/>
        <end position="62"/>
    </location>
</feature>
<organism evidence="2 3">
    <name type="scientific">Cinara cedri</name>
    <dbReference type="NCBI Taxonomy" id="506608"/>
    <lineage>
        <taxon>Eukaryota</taxon>
        <taxon>Metazoa</taxon>
        <taxon>Ecdysozoa</taxon>
        <taxon>Arthropoda</taxon>
        <taxon>Hexapoda</taxon>
        <taxon>Insecta</taxon>
        <taxon>Pterygota</taxon>
        <taxon>Neoptera</taxon>
        <taxon>Paraneoptera</taxon>
        <taxon>Hemiptera</taxon>
        <taxon>Sternorrhyncha</taxon>
        <taxon>Aphidomorpha</taxon>
        <taxon>Aphidoidea</taxon>
        <taxon>Aphididae</taxon>
        <taxon>Lachninae</taxon>
        <taxon>Cinara</taxon>
    </lineage>
</organism>
<dbReference type="AlphaFoldDB" id="A0A5E4M6J2"/>
<proteinExistence type="predicted"/>
<feature type="non-terminal residue" evidence="2">
    <location>
        <position position="1"/>
    </location>
</feature>
<feature type="compositionally biased region" description="Basic and acidic residues" evidence="1">
    <location>
        <begin position="63"/>
        <end position="73"/>
    </location>
</feature>